<comment type="caution">
    <text evidence="2">The sequence shown here is derived from an EMBL/GenBank/DDBJ whole genome shotgun (WGS) entry which is preliminary data.</text>
</comment>
<feature type="transmembrane region" description="Helical" evidence="1">
    <location>
        <begin position="178"/>
        <end position="201"/>
    </location>
</feature>
<organism evidence="2 3">
    <name type="scientific">Sphaerosporella brunnea</name>
    <dbReference type="NCBI Taxonomy" id="1250544"/>
    <lineage>
        <taxon>Eukaryota</taxon>
        <taxon>Fungi</taxon>
        <taxon>Dikarya</taxon>
        <taxon>Ascomycota</taxon>
        <taxon>Pezizomycotina</taxon>
        <taxon>Pezizomycetes</taxon>
        <taxon>Pezizales</taxon>
        <taxon>Pyronemataceae</taxon>
        <taxon>Sphaerosporella</taxon>
    </lineage>
</organism>
<protein>
    <submittedName>
        <fullName evidence="2">Uncharacterized protein</fullName>
    </submittedName>
</protein>
<keyword evidence="1" id="KW-0472">Membrane</keyword>
<evidence type="ECO:0000313" key="2">
    <source>
        <dbReference type="EMBL" id="KAA8894299.1"/>
    </source>
</evidence>
<sequence length="293" mass="32514">MGALCVGLSCSEGSNQLHLSPLHPSSDTTVAILTVKALGGVRCRCKAMSVDVYGMGDHSCCGILDNSKTRWYPALFAGFEVVCWTYAEKKTPNHGHHSVSARTLFSTAVKALTRYCLQKYKKCIVSYNINHRPLTRISEAFERFTFTQFTVTLMENQTVASAANASVTKAIAALETTFSLPLVVAVAFLATMTLVLLRGLLDLRTKVRCSLIGNFCWSCYGFLSTTLGCCCYRSTHHCRRRQNPTNCRREGHNDPAFCAPPRVAASRLQAHHMLWHIMTRFCEDPCPACGELW</sequence>
<evidence type="ECO:0000313" key="3">
    <source>
        <dbReference type="Proteomes" id="UP000326924"/>
    </source>
</evidence>
<name>A0A5J5EH67_9PEZI</name>
<dbReference type="AlphaFoldDB" id="A0A5J5EH67"/>
<proteinExistence type="predicted"/>
<dbReference type="Proteomes" id="UP000326924">
    <property type="component" value="Unassembled WGS sequence"/>
</dbReference>
<accession>A0A5J5EH67</accession>
<dbReference type="EMBL" id="VXIS01000350">
    <property type="protein sequence ID" value="KAA8894299.1"/>
    <property type="molecule type" value="Genomic_DNA"/>
</dbReference>
<keyword evidence="1" id="KW-1133">Transmembrane helix</keyword>
<keyword evidence="1" id="KW-0812">Transmembrane</keyword>
<keyword evidence="3" id="KW-1185">Reference proteome</keyword>
<gene>
    <name evidence="2" type="ORF">FN846DRAFT_429434</name>
</gene>
<dbReference type="InParanoid" id="A0A5J5EH67"/>
<reference evidence="2 3" key="1">
    <citation type="submission" date="2019-09" db="EMBL/GenBank/DDBJ databases">
        <title>Draft genome of the ectomycorrhizal ascomycete Sphaerosporella brunnea.</title>
        <authorList>
            <consortium name="DOE Joint Genome Institute"/>
            <person name="Benucci G.M."/>
            <person name="Marozzi G."/>
            <person name="Antonielli L."/>
            <person name="Sanchez S."/>
            <person name="Marco P."/>
            <person name="Wang X."/>
            <person name="Falini L.B."/>
            <person name="Barry K."/>
            <person name="Haridas S."/>
            <person name="Lipzen A."/>
            <person name="Labutti K."/>
            <person name="Grigoriev I.V."/>
            <person name="Murat C."/>
            <person name="Martin F."/>
            <person name="Albertini E."/>
            <person name="Donnini D."/>
            <person name="Bonito G."/>
        </authorList>
    </citation>
    <scope>NUCLEOTIDE SEQUENCE [LARGE SCALE GENOMIC DNA]</scope>
    <source>
        <strain evidence="2 3">Sb_GMNB300</strain>
    </source>
</reference>
<evidence type="ECO:0000256" key="1">
    <source>
        <dbReference type="SAM" id="Phobius"/>
    </source>
</evidence>